<protein>
    <submittedName>
        <fullName evidence="2">Uncharacterized protein</fullName>
    </submittedName>
</protein>
<feature type="region of interest" description="Disordered" evidence="1">
    <location>
        <begin position="369"/>
        <end position="404"/>
    </location>
</feature>
<dbReference type="EMBL" id="SDIL01000100">
    <property type="protein sequence ID" value="RXK36356.1"/>
    <property type="molecule type" value="Genomic_DNA"/>
</dbReference>
<evidence type="ECO:0000256" key="1">
    <source>
        <dbReference type="SAM" id="MobiDB-lite"/>
    </source>
</evidence>
<dbReference type="Proteomes" id="UP000289152">
    <property type="component" value="Unassembled WGS sequence"/>
</dbReference>
<organism evidence="2 3">
    <name type="scientific">Tremella mesenterica</name>
    <name type="common">Jelly fungus</name>
    <dbReference type="NCBI Taxonomy" id="5217"/>
    <lineage>
        <taxon>Eukaryota</taxon>
        <taxon>Fungi</taxon>
        <taxon>Dikarya</taxon>
        <taxon>Basidiomycota</taxon>
        <taxon>Agaricomycotina</taxon>
        <taxon>Tremellomycetes</taxon>
        <taxon>Tremellales</taxon>
        <taxon>Tremellaceae</taxon>
        <taxon>Tremella</taxon>
    </lineage>
</organism>
<feature type="compositionally biased region" description="Basic and acidic residues" evidence="1">
    <location>
        <begin position="628"/>
        <end position="640"/>
    </location>
</feature>
<proteinExistence type="predicted"/>
<evidence type="ECO:0000313" key="2">
    <source>
        <dbReference type="EMBL" id="RXK36356.1"/>
    </source>
</evidence>
<dbReference type="OrthoDB" id="2357318at2759"/>
<keyword evidence="3" id="KW-1185">Reference proteome</keyword>
<dbReference type="InParanoid" id="A0A4Q1BE04"/>
<accession>A0A4Q1BE04</accession>
<reference evidence="2 3" key="1">
    <citation type="submission" date="2016-06" db="EMBL/GenBank/DDBJ databases">
        <title>Evolution of pathogenesis and genome organization in the Tremellales.</title>
        <authorList>
            <person name="Cuomo C."/>
            <person name="Litvintseva A."/>
            <person name="Heitman J."/>
            <person name="Chen Y."/>
            <person name="Sun S."/>
            <person name="Springer D."/>
            <person name="Dromer F."/>
            <person name="Young S."/>
            <person name="Zeng Q."/>
            <person name="Chapman S."/>
            <person name="Gujja S."/>
            <person name="Saif S."/>
            <person name="Birren B."/>
        </authorList>
    </citation>
    <scope>NUCLEOTIDE SEQUENCE [LARGE SCALE GENOMIC DNA]</scope>
    <source>
        <strain evidence="2 3">ATCC 28783</strain>
    </source>
</reference>
<dbReference type="VEuPathDB" id="FungiDB:TREMEDRAFT_60633"/>
<feature type="region of interest" description="Disordered" evidence="1">
    <location>
        <begin position="624"/>
        <end position="644"/>
    </location>
</feature>
<comment type="caution">
    <text evidence="2">The sequence shown here is derived from an EMBL/GenBank/DDBJ whole genome shotgun (WGS) entry which is preliminary data.</text>
</comment>
<sequence>MSSTTSETLSLLPQFLSLLNSSPLPFPLPSTSSSSPSSSLPIPPDTLYGGITHFLTSLPLSNLPEFIQTLISSPLWVSNPNDPEPSIWTSSRLRNLSESVSQAPILLTQDGNSRKTRKEVKKWLNIVGNEILKIQPHLFDEVVFPQSGISENSMGPKQYESSSSKFVTPDSIGVVQMMRVRDIIILGLLRGLNQSSSINWGKMKDKLENESVVNLSQSKDLWILCETVEVVEDRKLLLLDWKDRLHSLEKHLLSMFSNSPTPPTLTDENVENSDMEEEIPLRLAKTMSKMLMALSRGEERHRVLAWDCLDRWTDFMLCLGRELEKSQAKEGVEMKIEVLILLSSTILDILLDPSRHLSFTSAVTLNTSHGLGRNTSTSTTDHRDSSSESYPTIHSPNQTMGPPTSRWRTANVCLKFLEVLASIPKRDTLEYTKLLYGSLDLAESSASPQEITHLLRRLMIRPISEEKKAFVLTLGEQLVHCLDADGVKLILTLTEECLRSPEKETFQAAHAFILALIQSASSTLESKTDQKAFFEAILKYYALILIKQCSKGRIPTDDFISAYVILVQSASRSSDTTHIYYLNDLLDTVDERSMIKTKIAILPHVPIYDLVGYLDKLGKSISTTGHTPENHDGRRAENRSVGEGVRTGGDEVGELFKVISGGLSDEGKQIGMKWWFTWQRGNGGMRARL</sequence>
<dbReference type="STRING" id="5217.A0A4Q1BE04"/>
<dbReference type="AlphaFoldDB" id="A0A4Q1BE04"/>
<feature type="compositionally biased region" description="Polar residues" evidence="1">
    <location>
        <begin position="390"/>
        <end position="404"/>
    </location>
</feature>
<gene>
    <name evidence="2" type="ORF">M231_06393</name>
</gene>
<name>A0A4Q1BE04_TREME</name>
<evidence type="ECO:0000313" key="3">
    <source>
        <dbReference type="Proteomes" id="UP000289152"/>
    </source>
</evidence>